<feature type="compositionally biased region" description="Polar residues" evidence="1">
    <location>
        <begin position="92"/>
        <end position="120"/>
    </location>
</feature>
<proteinExistence type="predicted"/>
<organism evidence="2 3">
    <name type="scientific">Aspergillus cavernicola</name>
    <dbReference type="NCBI Taxonomy" id="176166"/>
    <lineage>
        <taxon>Eukaryota</taxon>
        <taxon>Fungi</taxon>
        <taxon>Dikarya</taxon>
        <taxon>Ascomycota</taxon>
        <taxon>Pezizomycotina</taxon>
        <taxon>Eurotiomycetes</taxon>
        <taxon>Eurotiomycetidae</taxon>
        <taxon>Eurotiales</taxon>
        <taxon>Aspergillaceae</taxon>
        <taxon>Aspergillus</taxon>
        <taxon>Aspergillus subgen. Nidulantes</taxon>
    </lineage>
</organism>
<dbReference type="Proteomes" id="UP001610335">
    <property type="component" value="Unassembled WGS sequence"/>
</dbReference>
<evidence type="ECO:0000256" key="1">
    <source>
        <dbReference type="SAM" id="MobiDB-lite"/>
    </source>
</evidence>
<accession>A0ABR4IGG0</accession>
<evidence type="ECO:0008006" key="4">
    <source>
        <dbReference type="Google" id="ProtNLM"/>
    </source>
</evidence>
<sequence>MSTTTLVTLPLLTLLSIPLTITASITIFFSTIALFLQLLVVSIELCCALLANLFTIPPSSNWSLLSFTVSGPNTPDRRRSSDYGLLHHPLTFRTQSHPSLGPRTGSSNPLDLDSQDTTPFYNLDSHRPNLQRNKPYTQSSGFLGLVSGHEDRDFEGLGGWRCPPSNTKSLGYRSGRTTPSSKSVSDEIDDIAWLSINSRLELPSQPLMLRHGSNSGHNHKDSIHSNTSTTEPYVPRRKNSRVAVSAAPDPKRTKGPRHHRRAATTSMISGFGVRSPNSQVLSRHDLPHGQTIVHWKGAAPRSQSHISLYEHRNRHARLRPDTANSYPGLGDYFALQPKSGGSGAKTTSNTTPNEERKPAKAAATNFSVAGLAQYMPSLGSR</sequence>
<feature type="region of interest" description="Disordered" evidence="1">
    <location>
        <begin position="335"/>
        <end position="361"/>
    </location>
</feature>
<feature type="region of interest" description="Disordered" evidence="1">
    <location>
        <begin position="211"/>
        <end position="261"/>
    </location>
</feature>
<dbReference type="EMBL" id="JBFXLS010000028">
    <property type="protein sequence ID" value="KAL2826822.1"/>
    <property type="molecule type" value="Genomic_DNA"/>
</dbReference>
<keyword evidence="3" id="KW-1185">Reference proteome</keyword>
<evidence type="ECO:0000313" key="2">
    <source>
        <dbReference type="EMBL" id="KAL2826822.1"/>
    </source>
</evidence>
<feature type="compositionally biased region" description="Polar residues" evidence="1">
    <location>
        <begin position="164"/>
        <end position="183"/>
    </location>
</feature>
<feature type="region of interest" description="Disordered" evidence="1">
    <location>
        <begin position="92"/>
        <end position="144"/>
    </location>
</feature>
<protein>
    <recommendedName>
        <fullName evidence="4">Pal1-domain-containing protein</fullName>
    </recommendedName>
</protein>
<feature type="region of interest" description="Disordered" evidence="1">
    <location>
        <begin position="156"/>
        <end position="183"/>
    </location>
</feature>
<evidence type="ECO:0000313" key="3">
    <source>
        <dbReference type="Proteomes" id="UP001610335"/>
    </source>
</evidence>
<reference evidence="2 3" key="1">
    <citation type="submission" date="2024-07" db="EMBL/GenBank/DDBJ databases">
        <title>Section-level genome sequencing and comparative genomics of Aspergillus sections Usti and Cavernicolus.</title>
        <authorList>
            <consortium name="Lawrence Berkeley National Laboratory"/>
            <person name="Nybo J.L."/>
            <person name="Vesth T.C."/>
            <person name="Theobald S."/>
            <person name="Frisvad J.C."/>
            <person name="Larsen T.O."/>
            <person name="Kjaerboelling I."/>
            <person name="Rothschild-Mancinelli K."/>
            <person name="Lyhne E.K."/>
            <person name="Kogle M.E."/>
            <person name="Barry K."/>
            <person name="Clum A."/>
            <person name="Na H."/>
            <person name="Ledsgaard L."/>
            <person name="Lin J."/>
            <person name="Lipzen A."/>
            <person name="Kuo A."/>
            <person name="Riley R."/>
            <person name="Mondo S."/>
            <person name="LaButti K."/>
            <person name="Haridas S."/>
            <person name="Pangalinan J."/>
            <person name="Salamov A.A."/>
            <person name="Simmons B.A."/>
            <person name="Magnuson J.K."/>
            <person name="Chen J."/>
            <person name="Drula E."/>
            <person name="Henrissat B."/>
            <person name="Wiebenga A."/>
            <person name="Lubbers R.J."/>
            <person name="Gomes A.C."/>
            <person name="Makela M.R."/>
            <person name="Stajich J."/>
            <person name="Grigoriev I.V."/>
            <person name="Mortensen U.H."/>
            <person name="De vries R.P."/>
            <person name="Baker S.E."/>
            <person name="Andersen M.R."/>
        </authorList>
    </citation>
    <scope>NUCLEOTIDE SEQUENCE [LARGE SCALE GENOMIC DNA]</scope>
    <source>
        <strain evidence="2 3">CBS 600.67</strain>
    </source>
</reference>
<gene>
    <name evidence="2" type="ORF">BDW59DRAFT_61038</name>
</gene>
<comment type="caution">
    <text evidence="2">The sequence shown here is derived from an EMBL/GenBank/DDBJ whole genome shotgun (WGS) entry which is preliminary data.</text>
</comment>
<name>A0ABR4IGG0_9EURO</name>
<feature type="compositionally biased region" description="Polar residues" evidence="1">
    <location>
        <begin position="128"/>
        <end position="141"/>
    </location>
</feature>